<feature type="compositionally biased region" description="Basic and acidic residues" evidence="1">
    <location>
        <begin position="38"/>
        <end position="49"/>
    </location>
</feature>
<accession>A0A4Y2GDM1</accession>
<proteinExistence type="predicted"/>
<keyword evidence="3" id="KW-1185">Reference proteome</keyword>
<evidence type="ECO:0000313" key="2">
    <source>
        <dbReference type="EMBL" id="GBM50876.1"/>
    </source>
</evidence>
<feature type="compositionally biased region" description="Low complexity" evidence="1">
    <location>
        <begin position="174"/>
        <end position="183"/>
    </location>
</feature>
<dbReference type="OrthoDB" id="6427638at2759"/>
<reference evidence="2 3" key="1">
    <citation type="journal article" date="2019" name="Sci. Rep.">
        <title>Orb-weaving spider Araneus ventricosus genome elucidates the spidroin gene catalogue.</title>
        <authorList>
            <person name="Kono N."/>
            <person name="Nakamura H."/>
            <person name="Ohtoshi R."/>
            <person name="Moran D.A.P."/>
            <person name="Shinohara A."/>
            <person name="Yoshida Y."/>
            <person name="Fujiwara M."/>
            <person name="Mori M."/>
            <person name="Tomita M."/>
            <person name="Arakawa K."/>
        </authorList>
    </citation>
    <scope>NUCLEOTIDE SEQUENCE [LARGE SCALE GENOMIC DNA]</scope>
</reference>
<organism evidence="2 3">
    <name type="scientific">Araneus ventricosus</name>
    <name type="common">Orbweaver spider</name>
    <name type="synonym">Epeira ventricosa</name>
    <dbReference type="NCBI Taxonomy" id="182803"/>
    <lineage>
        <taxon>Eukaryota</taxon>
        <taxon>Metazoa</taxon>
        <taxon>Ecdysozoa</taxon>
        <taxon>Arthropoda</taxon>
        <taxon>Chelicerata</taxon>
        <taxon>Arachnida</taxon>
        <taxon>Araneae</taxon>
        <taxon>Araneomorphae</taxon>
        <taxon>Entelegynae</taxon>
        <taxon>Araneoidea</taxon>
        <taxon>Araneidae</taxon>
        <taxon>Araneus</taxon>
    </lineage>
</organism>
<dbReference type="AlphaFoldDB" id="A0A4Y2GDM1"/>
<dbReference type="Proteomes" id="UP000499080">
    <property type="component" value="Unassembled WGS sequence"/>
</dbReference>
<gene>
    <name evidence="2" type="ORF">AVEN_178145_1</name>
</gene>
<evidence type="ECO:0000256" key="1">
    <source>
        <dbReference type="SAM" id="MobiDB-lite"/>
    </source>
</evidence>
<evidence type="ECO:0000313" key="3">
    <source>
        <dbReference type="Proteomes" id="UP000499080"/>
    </source>
</evidence>
<feature type="region of interest" description="Disordered" evidence="1">
    <location>
        <begin position="149"/>
        <end position="195"/>
    </location>
</feature>
<comment type="caution">
    <text evidence="2">The sequence shown here is derived from an EMBL/GenBank/DDBJ whole genome shotgun (WGS) entry which is preliminary data.</text>
</comment>
<protein>
    <submittedName>
        <fullName evidence="2">Uncharacterized protein</fullName>
    </submittedName>
</protein>
<dbReference type="EMBL" id="BGPR01001313">
    <property type="protein sequence ID" value="GBM50876.1"/>
    <property type="molecule type" value="Genomic_DNA"/>
</dbReference>
<sequence length="265" mass="29996">MQSMSYTPAGALWRSERIHLMDISRAPDNGAVRSDQMQPRKEDDSGMHKLCDSEPRRYCYNDSNRLADFSNESDMSEVIFAHQRPQNESDFSDTSGSLPLSTAGPRRRCNLSNLYGDEFCYDCTPSLPDKRRRRKMISRSVVLDDYTKIDPNRMSSGLSDSGVLMRSGRNCPGDSDSSSSSCSIAPVKIPRRKPRAHRRSVHQDYCCMGYGNQPSMAYSGPATYGNPSMNVYSNPPPVPPRPVYRPSYCPRTWVSIFYHPDCFKK</sequence>
<name>A0A4Y2GDM1_ARAVE</name>
<feature type="region of interest" description="Disordered" evidence="1">
    <location>
        <begin position="24"/>
        <end position="49"/>
    </location>
</feature>